<keyword evidence="3" id="KW-1185">Reference proteome</keyword>
<dbReference type="Gene3D" id="3.40.50.1820">
    <property type="entry name" value="alpha/beta hydrolase"/>
    <property type="match status" value="1"/>
</dbReference>
<evidence type="ECO:0000313" key="3">
    <source>
        <dbReference type="Proteomes" id="UP001497602"/>
    </source>
</evidence>
<dbReference type="Pfam" id="PF12146">
    <property type="entry name" value="Hydrolase_4"/>
    <property type="match status" value="1"/>
</dbReference>
<dbReference type="Proteomes" id="UP001497602">
    <property type="component" value="Unassembled WGS sequence"/>
</dbReference>
<dbReference type="PRINTS" id="PR00111">
    <property type="entry name" value="ABHYDROLASE"/>
</dbReference>
<feature type="domain" description="Serine aminopeptidase S33" evidence="1">
    <location>
        <begin position="44"/>
        <end position="215"/>
    </location>
</feature>
<dbReference type="InterPro" id="IPR022742">
    <property type="entry name" value="Hydrolase_4"/>
</dbReference>
<dbReference type="InterPro" id="IPR029058">
    <property type="entry name" value="AB_hydrolase_fold"/>
</dbReference>
<dbReference type="PANTHER" id="PTHR43689:SF8">
    <property type="entry name" value="ALPHA_BETA-HYDROLASES SUPERFAMILY PROTEIN"/>
    <property type="match status" value="1"/>
</dbReference>
<evidence type="ECO:0000313" key="2">
    <source>
        <dbReference type="EMBL" id="CAL2107908.1"/>
    </source>
</evidence>
<organism evidence="2 3">
    <name type="scientific">Tenacibaculum vairaonense</name>
    <dbReference type="NCBI Taxonomy" id="3137860"/>
    <lineage>
        <taxon>Bacteria</taxon>
        <taxon>Pseudomonadati</taxon>
        <taxon>Bacteroidota</taxon>
        <taxon>Flavobacteriia</taxon>
        <taxon>Flavobacteriales</taxon>
        <taxon>Flavobacteriaceae</taxon>
        <taxon>Tenacibaculum</taxon>
    </lineage>
</organism>
<comment type="caution">
    <text evidence="2">The sequence shown here is derived from an EMBL/GenBank/DDBJ whole genome shotgun (WGS) entry which is preliminary data.</text>
</comment>
<dbReference type="PANTHER" id="PTHR43689">
    <property type="entry name" value="HYDROLASE"/>
    <property type="match status" value="1"/>
</dbReference>
<dbReference type="SUPFAM" id="SSF53474">
    <property type="entry name" value="alpha/beta-Hydrolases"/>
    <property type="match status" value="1"/>
</dbReference>
<dbReference type="RefSeq" id="WP_348739505.1">
    <property type="nucleotide sequence ID" value="NZ_CAXJRC010000042.1"/>
</dbReference>
<proteinExistence type="predicted"/>
<reference evidence="2 3" key="1">
    <citation type="submission" date="2024-05" db="EMBL/GenBank/DDBJ databases">
        <authorList>
            <person name="Duchaud E."/>
        </authorList>
    </citation>
    <scope>NUCLEOTIDE SEQUENCE [LARGE SCALE GENOMIC DNA]</scope>
    <source>
        <strain evidence="2">Ena-SAMPLE-TAB-13-05-2024-13:56:06:370-140305</strain>
    </source>
</reference>
<evidence type="ECO:0000259" key="1">
    <source>
        <dbReference type="Pfam" id="PF12146"/>
    </source>
</evidence>
<gene>
    <name evidence="2" type="ORF">T190115A13A_50150</name>
</gene>
<dbReference type="InterPro" id="IPR000073">
    <property type="entry name" value="AB_hydrolase_1"/>
</dbReference>
<name>A0ABP1FBZ9_9FLAO</name>
<accession>A0ABP1FBZ9</accession>
<sequence length="240" mass="27095">MKKVYFVSGTMCTVDLWQFVFPKLENIQPVHIDITAAISFDDINKIILTTINEPSILVGFSLGGFSIMNFAINYPNMVEKLVVIAANANGLEKEEIALRKSTIDFLETHSYKGISQTRALQFLHPENYNNQELISIIKKMDKELGKEVLIRQLKATSNRMSISENLKRIEMPILFIAAQDDSLVDSNTIKNIAKKLKKGKSILIKNCGHMIPLEKPLELNYILNSLAPPKGIIPRDLPRN</sequence>
<dbReference type="EMBL" id="CAXJRC010000042">
    <property type="protein sequence ID" value="CAL2107908.1"/>
    <property type="molecule type" value="Genomic_DNA"/>
</dbReference>
<protein>
    <submittedName>
        <fullName evidence="2">Pimeloyl-ACP methyl ester carboxylesterase</fullName>
    </submittedName>
</protein>